<dbReference type="GO" id="GO:0003677">
    <property type="term" value="F:DNA binding"/>
    <property type="evidence" value="ECO:0007669"/>
    <property type="project" value="UniProtKB-KW"/>
</dbReference>
<dbReference type="SMART" id="SM00421">
    <property type="entry name" value="HTH_LUXR"/>
    <property type="match status" value="2"/>
</dbReference>
<keyword evidence="5" id="KW-0804">Transcription</keyword>
<dbReference type="PANTHER" id="PTHR43133">
    <property type="entry name" value="RNA POLYMERASE ECF-TYPE SIGMA FACTO"/>
    <property type="match status" value="1"/>
</dbReference>
<dbReference type="Gene3D" id="1.10.10.10">
    <property type="entry name" value="Winged helix-like DNA-binding domain superfamily/Winged helix DNA-binding domain"/>
    <property type="match status" value="2"/>
</dbReference>
<evidence type="ECO:0000256" key="2">
    <source>
        <dbReference type="ARBA" id="ARBA00023015"/>
    </source>
</evidence>
<name>A0A6N9TWK8_STRHA</name>
<dbReference type="Pfam" id="PF08281">
    <property type="entry name" value="Sigma70_r4_2"/>
    <property type="match status" value="1"/>
</dbReference>
<evidence type="ECO:0000313" key="9">
    <source>
        <dbReference type="Proteomes" id="UP000471293"/>
    </source>
</evidence>
<dbReference type="GO" id="GO:0016987">
    <property type="term" value="F:sigma factor activity"/>
    <property type="evidence" value="ECO:0007669"/>
    <property type="project" value="UniProtKB-KW"/>
</dbReference>
<feature type="domain" description="HTH luxR-type" evidence="7">
    <location>
        <begin position="199"/>
        <end position="254"/>
    </location>
</feature>
<dbReference type="EMBL" id="JAAGLQ010000028">
    <property type="protein sequence ID" value="NEA14263.1"/>
    <property type="molecule type" value="Genomic_DNA"/>
</dbReference>
<reference evidence="8 9" key="1">
    <citation type="submission" date="2020-01" db="EMBL/GenBank/DDBJ databases">
        <title>Insect and environment-associated Actinomycetes.</title>
        <authorList>
            <person name="Currrie C."/>
            <person name="Chevrette M."/>
            <person name="Carlson C."/>
            <person name="Stubbendieck R."/>
            <person name="Wendt-Pienkowski E."/>
        </authorList>
    </citation>
    <scope>NUCLEOTIDE SEQUENCE [LARGE SCALE GENOMIC DNA]</scope>
    <source>
        <strain evidence="8 9">SID11342</strain>
    </source>
</reference>
<feature type="region of interest" description="Disordered" evidence="6">
    <location>
        <begin position="16"/>
        <end position="60"/>
    </location>
</feature>
<keyword evidence="2" id="KW-0805">Transcription regulation</keyword>
<dbReference type="Proteomes" id="UP000471293">
    <property type="component" value="Unassembled WGS sequence"/>
</dbReference>
<evidence type="ECO:0000256" key="6">
    <source>
        <dbReference type="SAM" id="MobiDB-lite"/>
    </source>
</evidence>
<dbReference type="InterPro" id="IPR000792">
    <property type="entry name" value="Tscrpt_reg_LuxR_C"/>
</dbReference>
<evidence type="ECO:0000313" key="8">
    <source>
        <dbReference type="EMBL" id="NEA14263.1"/>
    </source>
</evidence>
<evidence type="ECO:0000256" key="1">
    <source>
        <dbReference type="ARBA" id="ARBA00010641"/>
    </source>
</evidence>
<keyword evidence="4" id="KW-0238">DNA-binding</keyword>
<dbReference type="SUPFAM" id="SSF88946">
    <property type="entry name" value="Sigma2 domain of RNA polymerase sigma factors"/>
    <property type="match status" value="1"/>
</dbReference>
<evidence type="ECO:0000256" key="3">
    <source>
        <dbReference type="ARBA" id="ARBA00023082"/>
    </source>
</evidence>
<dbReference type="RefSeq" id="WP_164342167.1">
    <property type="nucleotide sequence ID" value="NZ_JAAGLQ010000028.1"/>
</dbReference>
<protein>
    <recommendedName>
        <fullName evidence="7">HTH luxR-type domain-containing protein</fullName>
    </recommendedName>
</protein>
<evidence type="ECO:0000256" key="5">
    <source>
        <dbReference type="ARBA" id="ARBA00023163"/>
    </source>
</evidence>
<dbReference type="InterPro" id="IPR013324">
    <property type="entry name" value="RNA_pol_sigma_r3/r4-like"/>
</dbReference>
<proteinExistence type="inferred from homology"/>
<dbReference type="SUPFAM" id="SSF88659">
    <property type="entry name" value="Sigma3 and sigma4 domains of RNA polymerase sigma factors"/>
    <property type="match status" value="2"/>
</dbReference>
<keyword evidence="3" id="KW-0731">Sigma factor</keyword>
<feature type="domain" description="HTH luxR-type" evidence="7">
    <location>
        <begin position="270"/>
        <end position="323"/>
    </location>
</feature>
<dbReference type="Gene3D" id="1.10.1740.10">
    <property type="match status" value="1"/>
</dbReference>
<evidence type="ECO:0000259" key="7">
    <source>
        <dbReference type="SMART" id="SM00421"/>
    </source>
</evidence>
<comment type="caution">
    <text evidence="8">The sequence shown here is derived from an EMBL/GenBank/DDBJ whole genome shotgun (WGS) entry which is preliminary data.</text>
</comment>
<dbReference type="PANTHER" id="PTHR43133:SF8">
    <property type="entry name" value="RNA POLYMERASE SIGMA FACTOR HI_1459-RELATED"/>
    <property type="match status" value="1"/>
</dbReference>
<gene>
    <name evidence="8" type="ORF">G3I29_01635</name>
</gene>
<feature type="compositionally biased region" description="Basic and acidic residues" evidence="6">
    <location>
        <begin position="17"/>
        <end position="34"/>
    </location>
</feature>
<sequence>MSIVAERPVVRAVGRGLAEEIERQEREDDARGPEPEGAGPNELGPELEVSARTGKRRGFRGDERERVGRLAGLHHRRVVLYLFVRVQDWQLAEDLAQEMWLDLAMRPHEMGDWAGREDADLFPLLAWRAKRQIHHYLRRRMNERESVLGAGPAGDGRGVEQRLDALAGPGSADEVHCAVEALLGLVDVEGFSECWARALGVLSPRQREAIELLCEGMTQRAIAARMSDSQGNVGTHLRAALRVLRDPAEIARRLAKQEAERLPEGWERFVGRLPAAQAEVVGLRAQGLSNPDVGRRLGRTTASVYDAYGRAVRALRRMAAQLVTDQAQEAPAAAKEPGSCARACASGCYLRTARPAVKG</sequence>
<dbReference type="GO" id="GO:0006352">
    <property type="term" value="P:DNA-templated transcription initiation"/>
    <property type="evidence" value="ECO:0007669"/>
    <property type="project" value="InterPro"/>
</dbReference>
<dbReference type="InterPro" id="IPR039425">
    <property type="entry name" value="RNA_pol_sigma-70-like"/>
</dbReference>
<evidence type="ECO:0000256" key="4">
    <source>
        <dbReference type="ARBA" id="ARBA00023125"/>
    </source>
</evidence>
<dbReference type="AlphaFoldDB" id="A0A6N9TWK8"/>
<dbReference type="InterPro" id="IPR013325">
    <property type="entry name" value="RNA_pol_sigma_r2"/>
</dbReference>
<comment type="similarity">
    <text evidence="1">Belongs to the sigma-70 factor family. ECF subfamily.</text>
</comment>
<accession>A0A6N9TWK8</accession>
<dbReference type="InterPro" id="IPR036388">
    <property type="entry name" value="WH-like_DNA-bd_sf"/>
</dbReference>
<organism evidence="8 9">
    <name type="scientific">Streptomyces halstedii</name>
    <dbReference type="NCBI Taxonomy" id="1944"/>
    <lineage>
        <taxon>Bacteria</taxon>
        <taxon>Bacillati</taxon>
        <taxon>Actinomycetota</taxon>
        <taxon>Actinomycetes</taxon>
        <taxon>Kitasatosporales</taxon>
        <taxon>Streptomycetaceae</taxon>
        <taxon>Streptomyces</taxon>
    </lineage>
</organism>
<dbReference type="InterPro" id="IPR013249">
    <property type="entry name" value="RNA_pol_sigma70_r4_t2"/>
</dbReference>